<dbReference type="EMBL" id="OX380419">
    <property type="protein sequence ID" value="CAI5383919.1"/>
    <property type="molecule type" value="Genomic_RNA"/>
</dbReference>
<gene>
    <name evidence="1" type="primary">hypothetical protein 4</name>
</gene>
<reference evidence="1" key="1">
    <citation type="submission" date="2022-11" db="EMBL/GenBank/DDBJ databases">
        <authorList>
            <person name="Mifsud CO J."/>
            <person name="Holmes C E."/>
            <person name="Gallagher V R."/>
            <person name="Geoghegan L J."/>
        </authorList>
    </citation>
    <scope>NUCLEOTIDE SEQUENCE</scope>
</reference>
<protein>
    <submittedName>
        <fullName evidence="1">Uncharacterized protein</fullName>
    </submittedName>
</protein>
<accession>A0A9C7GX32</accession>
<organism evidence="1">
    <name type="scientific">Calypogeia fissa associated deltaflexivirus</name>
    <dbReference type="NCBI Taxonomy" id="2933106"/>
    <lineage>
        <taxon>Viruses</taxon>
        <taxon>Riboviria</taxon>
        <taxon>Orthornavirae</taxon>
        <taxon>Kitrinoviricota</taxon>
        <taxon>Alsuviricetes</taxon>
        <taxon>Tymovirales</taxon>
        <taxon>Deltaflexiviridae</taxon>
        <taxon>Deltaflexivirus</taxon>
    </lineage>
</organism>
<sequence length="64" mass="6930">MISLCLSRKSLILTASICVGVLPGRVLPLTLSRSNLPGPFIPLMFPIGLRSDPESFWLPHGVSQ</sequence>
<proteinExistence type="predicted"/>
<name>A0A9C7GX32_9VIRU</name>
<evidence type="ECO:0000313" key="1">
    <source>
        <dbReference type="EMBL" id="CAI5383919.1"/>
    </source>
</evidence>